<dbReference type="SUPFAM" id="SSF117281">
    <property type="entry name" value="Kelch motif"/>
    <property type="match status" value="1"/>
</dbReference>
<sequence>SGRTDSVAMHDHPWFTDAKEFEFDSSDILAAASLGCNRVLLLTIDYGSGIGRCEWRILTHPFDASELGRVDIVQGPEIPDDLMVVDLCRIQDVVVAYGGSKLSDEGIVPFWFMAVYTISTGEWETIPYTEGECPVPRSAPYVCTLSDRMVVLGGERKESAEGRTPYSDTWEWSVDTREWTQCEDIPRALAGSVAGVNMDVIRVPVRDASSGDVSVLYSGGRYHLDTDPWQSRLGVETGSSVLDVPLYGQHRLVITMNSSAEPEAVSDLEYWIVDSVSHDRMQCQPLFPPTPEQDVAPLNGAFSCGVIPVMLNPTTLLIFASEVIVRVTIDPFLVSPEFHTSMVGTRL</sequence>
<feature type="non-terminal residue" evidence="1">
    <location>
        <position position="347"/>
    </location>
</feature>
<protein>
    <submittedName>
        <fullName evidence="1">Uncharacterized protein</fullName>
    </submittedName>
</protein>
<proteinExistence type="predicted"/>
<dbReference type="AlphaFoldDB" id="A0A391NWF2"/>
<accession>A0A391NWF2</accession>
<organism evidence="1 2">
    <name type="scientific">Kipferlia bialata</name>
    <dbReference type="NCBI Taxonomy" id="797122"/>
    <lineage>
        <taxon>Eukaryota</taxon>
        <taxon>Metamonada</taxon>
        <taxon>Carpediemonas-like organisms</taxon>
        <taxon>Kipferlia</taxon>
    </lineage>
</organism>
<evidence type="ECO:0000313" key="2">
    <source>
        <dbReference type="Proteomes" id="UP000265618"/>
    </source>
</evidence>
<evidence type="ECO:0000313" key="1">
    <source>
        <dbReference type="EMBL" id="GCA64326.1"/>
    </source>
</evidence>
<reference evidence="1 2" key="1">
    <citation type="journal article" date="2018" name="PLoS ONE">
        <title>The draft genome of Kipferlia bialata reveals reductive genome evolution in fornicate parasites.</title>
        <authorList>
            <person name="Tanifuji G."/>
            <person name="Takabayashi S."/>
            <person name="Kume K."/>
            <person name="Takagi M."/>
            <person name="Nakayama T."/>
            <person name="Kamikawa R."/>
            <person name="Inagaki Y."/>
            <person name="Hashimoto T."/>
        </authorList>
    </citation>
    <scope>NUCLEOTIDE SEQUENCE [LARGE SCALE GENOMIC DNA]</scope>
    <source>
        <strain evidence="1">NY0173</strain>
    </source>
</reference>
<dbReference type="EMBL" id="BDIP01006898">
    <property type="protein sequence ID" value="GCA64326.1"/>
    <property type="molecule type" value="Genomic_DNA"/>
</dbReference>
<dbReference type="Gene3D" id="2.120.10.80">
    <property type="entry name" value="Kelch-type beta propeller"/>
    <property type="match status" value="1"/>
</dbReference>
<name>A0A391NWF2_9EUKA</name>
<feature type="non-terminal residue" evidence="1">
    <location>
        <position position="1"/>
    </location>
</feature>
<dbReference type="InterPro" id="IPR015915">
    <property type="entry name" value="Kelch-typ_b-propeller"/>
</dbReference>
<gene>
    <name evidence="1" type="ORF">KIPB_013942</name>
</gene>
<keyword evidence="2" id="KW-1185">Reference proteome</keyword>
<comment type="caution">
    <text evidence="1">The sequence shown here is derived from an EMBL/GenBank/DDBJ whole genome shotgun (WGS) entry which is preliminary data.</text>
</comment>
<dbReference type="Proteomes" id="UP000265618">
    <property type="component" value="Unassembled WGS sequence"/>
</dbReference>